<proteinExistence type="predicted"/>
<dbReference type="InterPro" id="IPR006612">
    <property type="entry name" value="THAP_Znf"/>
</dbReference>
<keyword evidence="2 5" id="KW-0863">Zinc-finger</keyword>
<organism evidence="9 10">
    <name type="scientific">Merluccius polli</name>
    <name type="common">Benguela hake</name>
    <name type="synonym">Merluccius cadenati</name>
    <dbReference type="NCBI Taxonomy" id="89951"/>
    <lineage>
        <taxon>Eukaryota</taxon>
        <taxon>Metazoa</taxon>
        <taxon>Chordata</taxon>
        <taxon>Craniata</taxon>
        <taxon>Vertebrata</taxon>
        <taxon>Euteleostomi</taxon>
        <taxon>Actinopterygii</taxon>
        <taxon>Neopterygii</taxon>
        <taxon>Teleostei</taxon>
        <taxon>Neoteleostei</taxon>
        <taxon>Acanthomorphata</taxon>
        <taxon>Zeiogadaria</taxon>
        <taxon>Gadariae</taxon>
        <taxon>Gadiformes</taxon>
        <taxon>Gadoidei</taxon>
        <taxon>Merlucciidae</taxon>
        <taxon>Merluccius</taxon>
    </lineage>
</organism>
<keyword evidence="3" id="KW-0862">Zinc</keyword>
<name>A0AA47N7H3_MERPO</name>
<dbReference type="PROSITE" id="PS50950">
    <property type="entry name" value="ZF_THAP"/>
    <property type="match status" value="1"/>
</dbReference>
<dbReference type="GO" id="GO:0003677">
    <property type="term" value="F:DNA binding"/>
    <property type="evidence" value="ECO:0007669"/>
    <property type="project" value="UniProtKB-UniRule"/>
</dbReference>
<keyword evidence="6" id="KW-0175">Coiled coil</keyword>
<sequence>MPDSCCSIGCANRRGDRPGLCLYRIPSEKENPERRLWICAIRRADVLGQNEFAKECAKSDDPLSPDWVPSIFPHTPATKKRKKEHDMERYQQHRRMQRRVDQQKKQDAVDVLLNLTSVPEAEPSPPAEDELQQCENKSCKAMIESLQRECNGLREENFRLKDI</sequence>
<protein>
    <recommendedName>
        <fullName evidence="8">THAP-type domain-containing protein</fullName>
    </recommendedName>
</protein>
<dbReference type="Proteomes" id="UP001174136">
    <property type="component" value="Unassembled WGS sequence"/>
</dbReference>
<dbReference type="EMBL" id="JAOPHQ010000867">
    <property type="protein sequence ID" value="KAK0153090.1"/>
    <property type="molecule type" value="Genomic_DNA"/>
</dbReference>
<evidence type="ECO:0000256" key="1">
    <source>
        <dbReference type="ARBA" id="ARBA00022723"/>
    </source>
</evidence>
<feature type="region of interest" description="Disordered" evidence="7">
    <location>
        <begin position="57"/>
        <end position="105"/>
    </location>
</feature>
<evidence type="ECO:0000256" key="4">
    <source>
        <dbReference type="ARBA" id="ARBA00023125"/>
    </source>
</evidence>
<dbReference type="SUPFAM" id="SSF57716">
    <property type="entry name" value="Glucocorticoid receptor-like (DNA-binding domain)"/>
    <property type="match status" value="1"/>
</dbReference>
<gene>
    <name evidence="9" type="ORF">N1851_005224</name>
</gene>
<evidence type="ECO:0000256" key="6">
    <source>
        <dbReference type="SAM" id="Coils"/>
    </source>
</evidence>
<accession>A0AA47N7H3</accession>
<dbReference type="AlphaFoldDB" id="A0AA47N7H3"/>
<keyword evidence="1" id="KW-0479">Metal-binding</keyword>
<reference evidence="9" key="1">
    <citation type="journal article" date="2023" name="Front. Mar. Sci.">
        <title>A new Merluccius polli reference genome to investigate the effects of global change in West African waters.</title>
        <authorList>
            <person name="Mateo J.L."/>
            <person name="Blanco-Fernandez C."/>
            <person name="Garcia-Vazquez E."/>
            <person name="Machado-Schiaffino G."/>
        </authorList>
    </citation>
    <scope>NUCLEOTIDE SEQUENCE</scope>
    <source>
        <strain evidence="9">C29</strain>
        <tissue evidence="9">Fin</tissue>
    </source>
</reference>
<keyword evidence="10" id="KW-1185">Reference proteome</keyword>
<evidence type="ECO:0000313" key="10">
    <source>
        <dbReference type="Proteomes" id="UP001174136"/>
    </source>
</evidence>
<dbReference type="GO" id="GO:0008270">
    <property type="term" value="F:zinc ion binding"/>
    <property type="evidence" value="ECO:0007669"/>
    <property type="project" value="UniProtKB-KW"/>
</dbReference>
<evidence type="ECO:0000256" key="2">
    <source>
        <dbReference type="ARBA" id="ARBA00022771"/>
    </source>
</evidence>
<feature type="domain" description="THAP-type" evidence="8">
    <location>
        <begin position="1"/>
        <end position="72"/>
    </location>
</feature>
<evidence type="ECO:0000256" key="3">
    <source>
        <dbReference type="ARBA" id="ARBA00022833"/>
    </source>
</evidence>
<comment type="caution">
    <text evidence="9">The sequence shown here is derived from an EMBL/GenBank/DDBJ whole genome shotgun (WGS) entry which is preliminary data.</text>
</comment>
<evidence type="ECO:0000259" key="8">
    <source>
        <dbReference type="PROSITE" id="PS50950"/>
    </source>
</evidence>
<keyword evidence="4 5" id="KW-0238">DNA-binding</keyword>
<evidence type="ECO:0000256" key="5">
    <source>
        <dbReference type="PROSITE-ProRule" id="PRU00309"/>
    </source>
</evidence>
<evidence type="ECO:0000313" key="9">
    <source>
        <dbReference type="EMBL" id="KAK0153090.1"/>
    </source>
</evidence>
<feature type="coiled-coil region" evidence="6">
    <location>
        <begin position="136"/>
        <end position="163"/>
    </location>
</feature>
<evidence type="ECO:0000256" key="7">
    <source>
        <dbReference type="SAM" id="MobiDB-lite"/>
    </source>
</evidence>